<feature type="region of interest" description="Disordered" evidence="1">
    <location>
        <begin position="92"/>
        <end position="116"/>
    </location>
</feature>
<evidence type="ECO:0000313" key="3">
    <source>
        <dbReference type="EMBL" id="MFC6281194.1"/>
    </source>
</evidence>
<gene>
    <name evidence="3" type="ORF">ACFQND_08135</name>
</gene>
<comment type="caution">
    <text evidence="3">The sequence shown here is derived from an EMBL/GenBank/DDBJ whole genome shotgun (WGS) entry which is preliminary data.</text>
</comment>
<dbReference type="RefSeq" id="WP_377412975.1">
    <property type="nucleotide sequence ID" value="NZ_JBHSRS010000017.1"/>
</dbReference>
<protein>
    <submittedName>
        <fullName evidence="3">Uncharacterized protein</fullName>
    </submittedName>
</protein>
<dbReference type="Proteomes" id="UP001596270">
    <property type="component" value="Unassembled WGS sequence"/>
</dbReference>
<keyword evidence="2" id="KW-0812">Transmembrane</keyword>
<evidence type="ECO:0000256" key="1">
    <source>
        <dbReference type="SAM" id="MobiDB-lite"/>
    </source>
</evidence>
<keyword evidence="2" id="KW-0472">Membrane</keyword>
<evidence type="ECO:0000313" key="4">
    <source>
        <dbReference type="Proteomes" id="UP001596270"/>
    </source>
</evidence>
<organism evidence="3 4">
    <name type="scientific">Polaromonas aquatica</name>
    <dbReference type="NCBI Taxonomy" id="332657"/>
    <lineage>
        <taxon>Bacteria</taxon>
        <taxon>Pseudomonadati</taxon>
        <taxon>Pseudomonadota</taxon>
        <taxon>Betaproteobacteria</taxon>
        <taxon>Burkholderiales</taxon>
        <taxon>Comamonadaceae</taxon>
        <taxon>Polaromonas</taxon>
    </lineage>
</organism>
<keyword evidence="2" id="KW-1133">Transmembrane helix</keyword>
<keyword evidence="4" id="KW-1185">Reference proteome</keyword>
<name>A0ABW1TUA0_9BURK</name>
<feature type="transmembrane region" description="Helical" evidence="2">
    <location>
        <begin position="29"/>
        <end position="48"/>
    </location>
</feature>
<dbReference type="EMBL" id="JBHSRS010000017">
    <property type="protein sequence ID" value="MFC6281194.1"/>
    <property type="molecule type" value="Genomic_DNA"/>
</dbReference>
<proteinExistence type="predicted"/>
<feature type="compositionally biased region" description="Polar residues" evidence="1">
    <location>
        <begin position="92"/>
        <end position="102"/>
    </location>
</feature>
<sequence length="116" mass="12797">MGYPILVDANTRLALFDLHREVLTGLLKLAIRSAILTLQVLGVVLGVSDGKWKAKKRRPEGLLFLLGSFQDLFDLGLAVNDLLLADRSRIGSSESNNCVDSYNSDDDFDEFAHDDS</sequence>
<reference evidence="4" key="1">
    <citation type="journal article" date="2019" name="Int. J. Syst. Evol. Microbiol.">
        <title>The Global Catalogue of Microorganisms (GCM) 10K type strain sequencing project: providing services to taxonomists for standard genome sequencing and annotation.</title>
        <authorList>
            <consortium name="The Broad Institute Genomics Platform"/>
            <consortium name="The Broad Institute Genome Sequencing Center for Infectious Disease"/>
            <person name="Wu L."/>
            <person name="Ma J."/>
        </authorList>
    </citation>
    <scope>NUCLEOTIDE SEQUENCE [LARGE SCALE GENOMIC DNA]</scope>
    <source>
        <strain evidence="4">CCUG 39402</strain>
    </source>
</reference>
<accession>A0ABW1TUA0</accession>
<evidence type="ECO:0000256" key="2">
    <source>
        <dbReference type="SAM" id="Phobius"/>
    </source>
</evidence>